<proteinExistence type="predicted"/>
<accession>A0ABR2YEI4</accession>
<reference evidence="2 3" key="1">
    <citation type="journal article" date="2024" name="Nat. Commun.">
        <title>Phylogenomics reveals the evolutionary origins of lichenization in chlorophyte algae.</title>
        <authorList>
            <person name="Puginier C."/>
            <person name="Libourel C."/>
            <person name="Otte J."/>
            <person name="Skaloud P."/>
            <person name="Haon M."/>
            <person name="Grisel S."/>
            <person name="Petersen M."/>
            <person name="Berrin J.G."/>
            <person name="Delaux P.M."/>
            <person name="Dal Grande F."/>
            <person name="Keller J."/>
        </authorList>
    </citation>
    <scope>NUCLEOTIDE SEQUENCE [LARGE SCALE GENOMIC DNA]</scope>
    <source>
        <strain evidence="2 3">SAG 216-7</strain>
    </source>
</reference>
<organism evidence="2 3">
    <name type="scientific">Coccomyxa subellipsoidea</name>
    <dbReference type="NCBI Taxonomy" id="248742"/>
    <lineage>
        <taxon>Eukaryota</taxon>
        <taxon>Viridiplantae</taxon>
        <taxon>Chlorophyta</taxon>
        <taxon>core chlorophytes</taxon>
        <taxon>Trebouxiophyceae</taxon>
        <taxon>Trebouxiophyceae incertae sedis</taxon>
        <taxon>Coccomyxaceae</taxon>
        <taxon>Coccomyxa</taxon>
    </lineage>
</organism>
<keyword evidence="3" id="KW-1185">Reference proteome</keyword>
<evidence type="ECO:0000256" key="1">
    <source>
        <dbReference type="SAM" id="MobiDB-lite"/>
    </source>
</evidence>
<dbReference type="Proteomes" id="UP001491310">
    <property type="component" value="Unassembled WGS sequence"/>
</dbReference>
<evidence type="ECO:0000313" key="3">
    <source>
        <dbReference type="Proteomes" id="UP001491310"/>
    </source>
</evidence>
<dbReference type="EMBL" id="JALJOT010000013">
    <property type="protein sequence ID" value="KAK9903942.1"/>
    <property type="molecule type" value="Genomic_DNA"/>
</dbReference>
<feature type="region of interest" description="Disordered" evidence="1">
    <location>
        <begin position="80"/>
        <end position="137"/>
    </location>
</feature>
<evidence type="ECO:0008006" key="4">
    <source>
        <dbReference type="Google" id="ProtNLM"/>
    </source>
</evidence>
<evidence type="ECO:0000313" key="2">
    <source>
        <dbReference type="EMBL" id="KAK9903942.1"/>
    </source>
</evidence>
<protein>
    <recommendedName>
        <fullName evidence="4">Bifunctional inhibitor/plant lipid transfer protein/seed storage helical domain-containing protein</fullName>
    </recommendedName>
</protein>
<name>A0ABR2YEI4_9CHLO</name>
<sequence>MSWEPLDRALESGLMTAQTNNFTRTGSPKMGNQSPSILVILCLILAALLGSARAEDVPTAAPDLAPTETAPMSPVEAPMEAPMAAPAEAPAGAPAADAPTAEAPSAEAPTAEGPAADAPAAEAPATEAPATSAAAPAEAPAPAVTGIAGLAQRTGPPANCVAEAMSLTGNNAPCASLINSYRSTLASNPSTDDASIKAAVASAPTPSSQCCAAVRTFIEDGCSCNQQLMGLLPMVGVTPAQIQFAIKATQYSSCADSDNGGWINNPCTDSSSSSSSSSSSNTAGRRLLMV</sequence>
<comment type="caution">
    <text evidence="2">The sequence shown here is derived from an EMBL/GenBank/DDBJ whole genome shotgun (WGS) entry which is preliminary data.</text>
</comment>
<gene>
    <name evidence="2" type="ORF">WJX75_001016</name>
</gene>